<reference evidence="2" key="1">
    <citation type="journal article" date="2020" name="Stud. Mycol.">
        <title>101 Dothideomycetes genomes: a test case for predicting lifestyles and emergence of pathogens.</title>
        <authorList>
            <person name="Haridas S."/>
            <person name="Albert R."/>
            <person name="Binder M."/>
            <person name="Bloem J."/>
            <person name="Labutti K."/>
            <person name="Salamov A."/>
            <person name="Andreopoulos B."/>
            <person name="Baker S."/>
            <person name="Barry K."/>
            <person name="Bills G."/>
            <person name="Bluhm B."/>
            <person name="Cannon C."/>
            <person name="Castanera R."/>
            <person name="Culley D."/>
            <person name="Daum C."/>
            <person name="Ezra D."/>
            <person name="Gonzalez J."/>
            <person name="Henrissat B."/>
            <person name="Kuo A."/>
            <person name="Liang C."/>
            <person name="Lipzen A."/>
            <person name="Lutzoni F."/>
            <person name="Magnuson J."/>
            <person name="Mondo S."/>
            <person name="Nolan M."/>
            <person name="Ohm R."/>
            <person name="Pangilinan J."/>
            <person name="Park H.-J."/>
            <person name="Ramirez L."/>
            <person name="Alfaro M."/>
            <person name="Sun H."/>
            <person name="Tritt A."/>
            <person name="Yoshinaga Y."/>
            <person name="Zwiers L.-H."/>
            <person name="Turgeon B."/>
            <person name="Goodwin S."/>
            <person name="Spatafora J."/>
            <person name="Crous P."/>
            <person name="Grigoriev I."/>
        </authorList>
    </citation>
    <scope>NUCLEOTIDE SEQUENCE</scope>
    <source>
        <strain evidence="2">CBS 113389</strain>
    </source>
</reference>
<name>A0A6A6PRQ0_9PEZI</name>
<dbReference type="AlphaFoldDB" id="A0A6A6PRQ0"/>
<dbReference type="GeneID" id="54478926"/>
<evidence type="ECO:0000256" key="1">
    <source>
        <dbReference type="SAM" id="SignalP"/>
    </source>
</evidence>
<proteinExistence type="predicted"/>
<keyword evidence="1" id="KW-0732">Signal</keyword>
<dbReference type="InterPro" id="IPR017946">
    <property type="entry name" value="PLC-like_Pdiesterase_TIM-brl"/>
</dbReference>
<feature type="chain" id="PRO_5025599966" evidence="1">
    <location>
        <begin position="22"/>
        <end position="329"/>
    </location>
</feature>
<dbReference type="EMBL" id="MU001636">
    <property type="protein sequence ID" value="KAF2482672.1"/>
    <property type="molecule type" value="Genomic_DNA"/>
</dbReference>
<protein>
    <submittedName>
        <fullName evidence="2">PLC-like phosphodiesterase</fullName>
    </submittedName>
</protein>
<evidence type="ECO:0000313" key="2">
    <source>
        <dbReference type="EMBL" id="KAF2482672.1"/>
    </source>
</evidence>
<dbReference type="Pfam" id="PF26146">
    <property type="entry name" value="PI-PLC_X"/>
    <property type="match status" value="1"/>
</dbReference>
<dbReference type="SUPFAM" id="SSF51695">
    <property type="entry name" value="PLC-like phosphodiesterases"/>
    <property type="match status" value="1"/>
</dbReference>
<dbReference type="PANTHER" id="PTHR13593">
    <property type="match status" value="1"/>
</dbReference>
<dbReference type="OrthoDB" id="7984201at2759"/>
<dbReference type="InterPro" id="IPR051057">
    <property type="entry name" value="PI-PLC_domain"/>
</dbReference>
<evidence type="ECO:0000313" key="3">
    <source>
        <dbReference type="Proteomes" id="UP000799767"/>
    </source>
</evidence>
<keyword evidence="3" id="KW-1185">Reference proteome</keyword>
<dbReference type="Gene3D" id="3.20.20.190">
    <property type="entry name" value="Phosphatidylinositol (PI) phosphodiesterase"/>
    <property type="match status" value="1"/>
</dbReference>
<accession>A0A6A6PRQ0</accession>
<feature type="signal peptide" evidence="1">
    <location>
        <begin position="1"/>
        <end position="21"/>
    </location>
</feature>
<organism evidence="2 3">
    <name type="scientific">Neohortaea acidophila</name>
    <dbReference type="NCBI Taxonomy" id="245834"/>
    <lineage>
        <taxon>Eukaryota</taxon>
        <taxon>Fungi</taxon>
        <taxon>Dikarya</taxon>
        <taxon>Ascomycota</taxon>
        <taxon>Pezizomycotina</taxon>
        <taxon>Dothideomycetes</taxon>
        <taxon>Dothideomycetidae</taxon>
        <taxon>Mycosphaerellales</taxon>
        <taxon>Teratosphaeriaceae</taxon>
        <taxon>Neohortaea</taxon>
    </lineage>
</organism>
<gene>
    <name evidence="2" type="ORF">BDY17DRAFT_335167</name>
</gene>
<dbReference type="RefSeq" id="XP_033589242.1">
    <property type="nucleotide sequence ID" value="XM_033737924.1"/>
</dbReference>
<dbReference type="GO" id="GO:0006629">
    <property type="term" value="P:lipid metabolic process"/>
    <property type="evidence" value="ECO:0007669"/>
    <property type="project" value="InterPro"/>
</dbReference>
<dbReference type="GO" id="GO:0008081">
    <property type="term" value="F:phosphoric diester hydrolase activity"/>
    <property type="evidence" value="ECO:0007669"/>
    <property type="project" value="InterPro"/>
</dbReference>
<dbReference type="Proteomes" id="UP000799767">
    <property type="component" value="Unassembled WGS sequence"/>
</dbReference>
<dbReference type="PANTHER" id="PTHR13593:SF80">
    <property type="entry name" value="PLC-LIKE PHOSPHODIESTERASE"/>
    <property type="match status" value="1"/>
</dbReference>
<sequence>MSWKAYLALCAFSLVLRPAHAYGIARSSTPCNNSPSLCSRSYDNVTYLGAHDSPFVRDASTSYSASGNQYYNSTVQLSAGVRLLTAQVQLQGSALHVCHSSCDLLDAGPLSTWLAEVRSWMESNTNEVVTILLVNGASASVQELAQQYEAAGITTSLAYTPTGSDAQSQEWPTLQSMIDSGKRLVNFVDYIGDNSDAPYIMPEFSYIFENPYDVTSASGFVCGINRPPSENGSTPTQVIAQGVMPLMNHFLYQDIGLGIQSPDVDAIDTTNAPDGGVGSLGYSASQCSEQYGRAPSFLLVDFFNVGPTIDVADRLNGVSSPVGRTSAPA</sequence>